<proteinExistence type="predicted"/>
<dbReference type="AlphaFoldDB" id="A0AAN5CN20"/>
<evidence type="ECO:0000313" key="1">
    <source>
        <dbReference type="EMBL" id="GMR47471.1"/>
    </source>
</evidence>
<dbReference type="GO" id="GO:0051603">
    <property type="term" value="P:proteolysis involved in protein catabolic process"/>
    <property type="evidence" value="ECO:0007669"/>
    <property type="project" value="InterPro"/>
</dbReference>
<dbReference type="Pfam" id="PF00227">
    <property type="entry name" value="Proteasome"/>
    <property type="match status" value="1"/>
</dbReference>
<dbReference type="Proteomes" id="UP001328107">
    <property type="component" value="Unassembled WGS sequence"/>
</dbReference>
<protein>
    <submittedName>
        <fullName evidence="1">Uncharacterized protein</fullName>
    </submittedName>
</protein>
<dbReference type="InterPro" id="IPR029055">
    <property type="entry name" value="Ntn_hydrolases_N"/>
</dbReference>
<reference evidence="2" key="1">
    <citation type="submission" date="2022-10" db="EMBL/GenBank/DDBJ databases">
        <title>Genome assembly of Pristionchus species.</title>
        <authorList>
            <person name="Yoshida K."/>
            <person name="Sommer R.J."/>
        </authorList>
    </citation>
    <scope>NUCLEOTIDE SEQUENCE [LARGE SCALE GENOMIC DNA]</scope>
    <source>
        <strain evidence="2">RS5460</strain>
    </source>
</reference>
<dbReference type="GO" id="GO:0005839">
    <property type="term" value="C:proteasome core complex"/>
    <property type="evidence" value="ECO:0007669"/>
    <property type="project" value="InterPro"/>
</dbReference>
<keyword evidence="2" id="KW-1185">Reference proteome</keyword>
<dbReference type="InterPro" id="IPR001353">
    <property type="entry name" value="Proteasome_sua/b"/>
</dbReference>
<dbReference type="Gene3D" id="3.60.20.10">
    <property type="entry name" value="Glutamine Phosphoribosylpyrophosphate, subunit 1, domain 1"/>
    <property type="match status" value="1"/>
</dbReference>
<dbReference type="SUPFAM" id="SSF56235">
    <property type="entry name" value="N-terminal nucleophile aminohydrolases (Ntn hydrolases)"/>
    <property type="match status" value="1"/>
</dbReference>
<gene>
    <name evidence="1" type="ORF">PMAYCL1PPCAC_17666</name>
</gene>
<accession>A0AAN5CN20</accession>
<sequence>RTLVERAQSFAGEYRRLSSIEKMAKYAVSTPLTRIAAKEGASQFSTDFLMGGIDATGAHLIHILQCGKQTPVDTMVIGANSSFPAHRLRSNYHKSMAMQEGLKL</sequence>
<name>A0AAN5CN20_9BILA</name>
<comment type="caution">
    <text evidence="1">The sequence shown here is derived from an EMBL/GenBank/DDBJ whole genome shotgun (WGS) entry which is preliminary data.</text>
</comment>
<feature type="non-terminal residue" evidence="1">
    <location>
        <position position="104"/>
    </location>
</feature>
<feature type="non-terminal residue" evidence="1">
    <location>
        <position position="1"/>
    </location>
</feature>
<organism evidence="1 2">
    <name type="scientific">Pristionchus mayeri</name>
    <dbReference type="NCBI Taxonomy" id="1317129"/>
    <lineage>
        <taxon>Eukaryota</taxon>
        <taxon>Metazoa</taxon>
        <taxon>Ecdysozoa</taxon>
        <taxon>Nematoda</taxon>
        <taxon>Chromadorea</taxon>
        <taxon>Rhabditida</taxon>
        <taxon>Rhabditina</taxon>
        <taxon>Diplogasteromorpha</taxon>
        <taxon>Diplogasteroidea</taxon>
        <taxon>Neodiplogasteridae</taxon>
        <taxon>Pristionchus</taxon>
    </lineage>
</organism>
<dbReference type="EMBL" id="BTRK01000004">
    <property type="protein sequence ID" value="GMR47471.1"/>
    <property type="molecule type" value="Genomic_DNA"/>
</dbReference>
<evidence type="ECO:0000313" key="2">
    <source>
        <dbReference type="Proteomes" id="UP001328107"/>
    </source>
</evidence>